<keyword evidence="2" id="KW-0722">Serine protease inhibitor</keyword>
<evidence type="ECO:0000256" key="3">
    <source>
        <dbReference type="ARBA" id="ARBA00023157"/>
    </source>
</evidence>
<feature type="signal peptide" evidence="5">
    <location>
        <begin position="1"/>
        <end position="22"/>
    </location>
</feature>
<feature type="region of interest" description="Disordered" evidence="4">
    <location>
        <begin position="434"/>
        <end position="471"/>
    </location>
</feature>
<evidence type="ECO:0000256" key="1">
    <source>
        <dbReference type="ARBA" id="ARBA00022690"/>
    </source>
</evidence>
<dbReference type="PANTHER" id="PTHR10913:SF45">
    <property type="entry name" value="FOLLISTATIN, ISOFORM A-RELATED"/>
    <property type="match status" value="1"/>
</dbReference>
<proteinExistence type="predicted"/>
<reference evidence="7" key="1">
    <citation type="submission" date="2013-12" db="EMBL/GenBank/DDBJ databases">
        <authorList>
            <person name="Aslett M."/>
        </authorList>
    </citation>
    <scope>NUCLEOTIDE SEQUENCE [LARGE SCALE GENOMIC DNA]</scope>
    <source>
        <strain evidence="7">Lindley</strain>
    </source>
</reference>
<feature type="region of interest" description="Disordered" evidence="4">
    <location>
        <begin position="137"/>
        <end position="172"/>
    </location>
</feature>
<dbReference type="SMART" id="SM00280">
    <property type="entry name" value="KAZAL"/>
    <property type="match status" value="9"/>
</dbReference>
<dbReference type="InterPro" id="IPR002350">
    <property type="entry name" value="Kazal_dom"/>
</dbReference>
<dbReference type="AlphaFoldDB" id="A0A183CHC5"/>
<dbReference type="WBParaSite" id="GPLIN_001228100">
    <property type="protein sequence ID" value="GPLIN_001228100"/>
    <property type="gene ID" value="GPLIN_001228100"/>
</dbReference>
<sequence length="874" mass="96520">MSVLASILAGLFLFSLVALANALNLALLSDCSCLRSFRPVCGIDRQTYDNICFLHCAKRSDSELKLAYEGVCCPSAELCTDYVDTVCDQFGNRYENDCVFEFHKCIRRRRNSGEMLRIVGRGEGMCHGKRRVTAIDSFGTSSTTNPPLLPPPPPPPPSPSLSTSTVRTDSSNFSSSPASFSCEFLCDDVVAPVCDSQGQTHQNRCKFDMAICRLRSRGIVSALHVLWNGPCRRDAQQFDRSPLWLRNIDNLDEYKEPPNIVATTAINSADLRQQSSDQNAADQSSDRPFIASVTLLQEESRRPQNVQKELGDDCDFCRAESPFGQTMLVCDNTNLTHQNLCSFAQWNCGKRASGAEERILVHLGECNLVSPIFELKDEKCATKCSRHYKSVCDSNGLSHPNLCAYQMHSCHQRKNGRPFGWLLSLHECQQQNGTKVVPTEEATGIDDDASFVGGGGERRHSSSQNNNTNIECPAEPMCEGAEDQQDGPICDSRGRLHKSCQQQNGTKVVPTEEATGNDDDASFVGGGGERRHSSSQNNNTNIECPAEPMCEGAEDQQDGPICDSRGRLHNNTCLFAHAHCLAAKEGQQLLRIVSNEHCEQLAKPPEAIAGGDATDKSDNECDQKWALCRRKTQSLHGAAEEAYCGTDFATYRTLCDLQMAQCLDNKLEVLFKGPCEQCLKNACPPTNSSDVDDSHFVCDQNGETLSRCEFDTLRCVMQANLGYNVTFAYQGKCCPSEAQCPSLPPPSKRLPNLLNDVCDSNGRRHRSRCLFEVAKCRAEKIDRQSKPLEERYCPLEELRKGAAETTEEWGGGEGTEVGAETTEEEAKENRTKLASKESVPSTEFIRSEMNVSADLLSVDHLICNEKYDPILISE</sequence>
<feature type="chain" id="PRO_5008147626" evidence="5">
    <location>
        <begin position="23"/>
        <end position="874"/>
    </location>
</feature>
<evidence type="ECO:0000259" key="6">
    <source>
        <dbReference type="PROSITE" id="PS51465"/>
    </source>
</evidence>
<dbReference type="Proteomes" id="UP000050741">
    <property type="component" value="Unassembled WGS sequence"/>
</dbReference>
<evidence type="ECO:0000313" key="7">
    <source>
        <dbReference type="Proteomes" id="UP000050741"/>
    </source>
</evidence>
<evidence type="ECO:0000256" key="2">
    <source>
        <dbReference type="ARBA" id="ARBA00022900"/>
    </source>
</evidence>
<evidence type="ECO:0000313" key="8">
    <source>
        <dbReference type="WBParaSite" id="GPLIN_001228100"/>
    </source>
</evidence>
<evidence type="ECO:0000256" key="5">
    <source>
        <dbReference type="SAM" id="SignalP"/>
    </source>
</evidence>
<protein>
    <submittedName>
        <fullName evidence="8">Kazal-like domain-containing protein</fullName>
    </submittedName>
</protein>
<organism evidence="7 8">
    <name type="scientific">Globodera pallida</name>
    <name type="common">Potato cyst nematode worm</name>
    <name type="synonym">Heterodera pallida</name>
    <dbReference type="NCBI Taxonomy" id="36090"/>
    <lineage>
        <taxon>Eukaryota</taxon>
        <taxon>Metazoa</taxon>
        <taxon>Ecdysozoa</taxon>
        <taxon>Nematoda</taxon>
        <taxon>Chromadorea</taxon>
        <taxon>Rhabditida</taxon>
        <taxon>Tylenchina</taxon>
        <taxon>Tylenchomorpha</taxon>
        <taxon>Tylenchoidea</taxon>
        <taxon>Heteroderidae</taxon>
        <taxon>Heteroderinae</taxon>
        <taxon>Globodera</taxon>
    </lineage>
</organism>
<dbReference type="CDD" id="cd00104">
    <property type="entry name" value="KAZAL_FS"/>
    <property type="match status" value="2"/>
</dbReference>
<keyword evidence="5" id="KW-0732">Signal</keyword>
<evidence type="ECO:0000256" key="4">
    <source>
        <dbReference type="SAM" id="MobiDB-lite"/>
    </source>
</evidence>
<dbReference type="Pfam" id="PF07648">
    <property type="entry name" value="Kazal_2"/>
    <property type="match status" value="7"/>
</dbReference>
<feature type="region of interest" description="Disordered" evidence="4">
    <location>
        <begin position="501"/>
        <end position="540"/>
    </location>
</feature>
<feature type="compositionally biased region" description="Low complexity" evidence="4">
    <location>
        <begin position="160"/>
        <end position="172"/>
    </location>
</feature>
<dbReference type="GO" id="GO:0005576">
    <property type="term" value="C:extracellular region"/>
    <property type="evidence" value="ECO:0007669"/>
    <property type="project" value="TreeGrafter"/>
</dbReference>
<reference evidence="7" key="2">
    <citation type="submission" date="2014-05" db="EMBL/GenBank/DDBJ databases">
        <title>The genome and life-stage specific transcriptomes of Globodera pallida elucidate key aspects of plant parasitism by a cyst nematode.</title>
        <authorList>
            <person name="Cotton J.A."/>
            <person name="Lilley C.J."/>
            <person name="Jones L.M."/>
            <person name="Kikuchi T."/>
            <person name="Reid A.J."/>
            <person name="Thorpe P."/>
            <person name="Tsai I.J."/>
            <person name="Beasley H."/>
            <person name="Blok V."/>
            <person name="Cock P.J.A."/>
            <person name="Van den Akker S.E."/>
            <person name="Holroyd N."/>
            <person name="Hunt M."/>
            <person name="Mantelin S."/>
            <person name="Naghra H."/>
            <person name="Pain A."/>
            <person name="Palomares-Rius J.E."/>
            <person name="Zarowiecki M."/>
            <person name="Berriman M."/>
            <person name="Jones J.T."/>
            <person name="Urwin P.E."/>
        </authorList>
    </citation>
    <scope>NUCLEOTIDE SEQUENCE [LARGE SCALE GENOMIC DNA]</scope>
    <source>
        <strain evidence="7">Lindley</strain>
    </source>
</reference>
<dbReference type="PANTHER" id="PTHR10913">
    <property type="entry name" value="FOLLISTATIN-RELATED"/>
    <property type="match status" value="1"/>
</dbReference>
<dbReference type="PROSITE" id="PS51465">
    <property type="entry name" value="KAZAL_2"/>
    <property type="match status" value="2"/>
</dbReference>
<dbReference type="SUPFAM" id="SSF100895">
    <property type="entry name" value="Kazal-type serine protease inhibitors"/>
    <property type="match status" value="5"/>
</dbReference>
<keyword evidence="1" id="KW-0646">Protease inhibitor</keyword>
<reference evidence="8" key="3">
    <citation type="submission" date="2016-06" db="UniProtKB">
        <authorList>
            <consortium name="WormBaseParasite"/>
        </authorList>
    </citation>
    <scope>IDENTIFICATION</scope>
</reference>
<name>A0A183CHC5_GLOPA</name>
<accession>A0A183CHC5</accession>
<keyword evidence="3" id="KW-1015">Disulfide bond</keyword>
<feature type="domain" description="Kazal-like" evidence="6">
    <location>
        <begin position="25"/>
        <end position="72"/>
    </location>
</feature>
<feature type="compositionally biased region" description="Pro residues" evidence="4">
    <location>
        <begin position="147"/>
        <end position="159"/>
    </location>
</feature>
<dbReference type="Gene3D" id="3.30.60.30">
    <property type="match status" value="4"/>
</dbReference>
<dbReference type="PROSITE" id="PS00282">
    <property type="entry name" value="KAZAL_1"/>
    <property type="match status" value="1"/>
</dbReference>
<dbReference type="Pfam" id="PF00050">
    <property type="entry name" value="Kazal_1"/>
    <property type="match status" value="1"/>
</dbReference>
<dbReference type="InterPro" id="IPR036058">
    <property type="entry name" value="Kazal_dom_sf"/>
</dbReference>
<keyword evidence="7" id="KW-1185">Reference proteome</keyword>
<feature type="domain" description="Kazal-like" evidence="6">
    <location>
        <begin position="176"/>
        <end position="233"/>
    </location>
</feature>
<feature type="region of interest" description="Disordered" evidence="4">
    <location>
        <begin position="803"/>
        <end position="839"/>
    </location>
</feature>
<dbReference type="InterPro" id="IPR050653">
    <property type="entry name" value="Prot_Inhib_GrowthFact_Antg"/>
</dbReference>